<evidence type="ECO:0000256" key="1">
    <source>
        <dbReference type="ARBA" id="ARBA00022723"/>
    </source>
</evidence>
<dbReference type="Pfam" id="PF00097">
    <property type="entry name" value="zf-C3HC4"/>
    <property type="match status" value="1"/>
</dbReference>
<evidence type="ECO:0000256" key="2">
    <source>
        <dbReference type="ARBA" id="ARBA00022771"/>
    </source>
</evidence>
<proteinExistence type="predicted"/>
<dbReference type="SUPFAM" id="SSF57850">
    <property type="entry name" value="RING/U-box"/>
    <property type="match status" value="1"/>
</dbReference>
<dbReference type="InterPro" id="IPR047153">
    <property type="entry name" value="TRIM45/56/19-like"/>
</dbReference>
<keyword evidence="7" id="KW-1185">Reference proteome</keyword>
<evidence type="ECO:0000259" key="5">
    <source>
        <dbReference type="PROSITE" id="PS50089"/>
    </source>
</evidence>
<dbReference type="EMBL" id="REGN01004418">
    <property type="protein sequence ID" value="RNA17612.1"/>
    <property type="molecule type" value="Genomic_DNA"/>
</dbReference>
<sequence>MPDNTFNIFQQQLVCSICLDRYKQPKLLPCQHTFCLSPCLTNLADRVTNRIKCPECRTVHTLPFQGVDALPNNLTLLRFLELDSDYVPSNCFQCERRGQNTKCPDCGKYFCQNCKRIHLAHLQNEIKIKINNLRKSMIKNVPMQVENPIYNELKQEISSVFGMLIAELKKRENDLINEIEFYKKSEDRKENTTSMSISEVNSVEINYFCDLTESIIKYLKNNDFLFLNEFYLIINSAILSRNKIKQIMFNNVSLSPVDKLK</sequence>
<reference evidence="6 7" key="1">
    <citation type="journal article" date="2018" name="Sci. Rep.">
        <title>Genomic signatures of local adaptation to the degree of environmental predictability in rotifers.</title>
        <authorList>
            <person name="Franch-Gras L."/>
            <person name="Hahn C."/>
            <person name="Garcia-Roger E.M."/>
            <person name="Carmona M.J."/>
            <person name="Serra M."/>
            <person name="Gomez A."/>
        </authorList>
    </citation>
    <scope>NUCLEOTIDE SEQUENCE [LARGE SCALE GENOMIC DNA]</scope>
    <source>
        <strain evidence="6">HYR1</strain>
    </source>
</reference>
<dbReference type="GO" id="GO:0061630">
    <property type="term" value="F:ubiquitin protein ligase activity"/>
    <property type="evidence" value="ECO:0007669"/>
    <property type="project" value="TreeGrafter"/>
</dbReference>
<dbReference type="InterPro" id="IPR013083">
    <property type="entry name" value="Znf_RING/FYVE/PHD"/>
</dbReference>
<dbReference type="OrthoDB" id="342730at2759"/>
<evidence type="ECO:0000313" key="7">
    <source>
        <dbReference type="Proteomes" id="UP000276133"/>
    </source>
</evidence>
<dbReference type="CDD" id="cd16524">
    <property type="entry name" value="RING-HC_NHL-1-like"/>
    <property type="match status" value="1"/>
</dbReference>
<dbReference type="AlphaFoldDB" id="A0A3M7R1Z1"/>
<keyword evidence="2 4" id="KW-0863">Zinc-finger</keyword>
<dbReference type="InterPro" id="IPR001841">
    <property type="entry name" value="Znf_RING"/>
</dbReference>
<dbReference type="CDD" id="cd19757">
    <property type="entry name" value="Bbox1"/>
    <property type="match status" value="1"/>
</dbReference>
<dbReference type="InterPro" id="IPR018957">
    <property type="entry name" value="Znf_C3HC4_RING-type"/>
</dbReference>
<dbReference type="GO" id="GO:0005654">
    <property type="term" value="C:nucleoplasm"/>
    <property type="evidence" value="ECO:0007669"/>
    <property type="project" value="TreeGrafter"/>
</dbReference>
<dbReference type="SMART" id="SM00184">
    <property type="entry name" value="RING"/>
    <property type="match status" value="1"/>
</dbReference>
<dbReference type="Gene3D" id="3.30.40.10">
    <property type="entry name" value="Zinc/RING finger domain, C3HC4 (zinc finger)"/>
    <property type="match status" value="1"/>
</dbReference>
<evidence type="ECO:0000256" key="3">
    <source>
        <dbReference type="ARBA" id="ARBA00022833"/>
    </source>
</evidence>
<dbReference type="GO" id="GO:0008270">
    <property type="term" value="F:zinc ion binding"/>
    <property type="evidence" value="ECO:0007669"/>
    <property type="project" value="UniProtKB-KW"/>
</dbReference>
<accession>A0A3M7R1Z1</accession>
<comment type="caution">
    <text evidence="6">The sequence shown here is derived from an EMBL/GenBank/DDBJ whole genome shotgun (WGS) entry which is preliminary data.</text>
</comment>
<dbReference type="PROSITE" id="PS50089">
    <property type="entry name" value="ZF_RING_2"/>
    <property type="match status" value="1"/>
</dbReference>
<protein>
    <submittedName>
        <fullName evidence="6">RING finger nhl-1 isoform X1</fullName>
    </submittedName>
</protein>
<keyword evidence="3" id="KW-0862">Zinc</keyword>
<dbReference type="STRING" id="10195.A0A3M7R1Z1"/>
<evidence type="ECO:0000313" key="6">
    <source>
        <dbReference type="EMBL" id="RNA17612.1"/>
    </source>
</evidence>
<gene>
    <name evidence="6" type="ORF">BpHYR1_039905</name>
</gene>
<dbReference type="PANTHER" id="PTHR25462:SF296">
    <property type="entry name" value="MEIOTIC P26, ISOFORM F"/>
    <property type="match status" value="1"/>
</dbReference>
<organism evidence="6 7">
    <name type="scientific">Brachionus plicatilis</name>
    <name type="common">Marine rotifer</name>
    <name type="synonym">Brachionus muelleri</name>
    <dbReference type="NCBI Taxonomy" id="10195"/>
    <lineage>
        <taxon>Eukaryota</taxon>
        <taxon>Metazoa</taxon>
        <taxon>Spiralia</taxon>
        <taxon>Gnathifera</taxon>
        <taxon>Rotifera</taxon>
        <taxon>Eurotatoria</taxon>
        <taxon>Monogononta</taxon>
        <taxon>Pseudotrocha</taxon>
        <taxon>Ploima</taxon>
        <taxon>Brachionidae</taxon>
        <taxon>Brachionus</taxon>
    </lineage>
</organism>
<dbReference type="PANTHER" id="PTHR25462">
    <property type="entry name" value="BONUS, ISOFORM C-RELATED"/>
    <property type="match status" value="1"/>
</dbReference>
<feature type="domain" description="RING-type" evidence="5">
    <location>
        <begin position="15"/>
        <end position="57"/>
    </location>
</feature>
<keyword evidence="1" id="KW-0479">Metal-binding</keyword>
<dbReference type="Proteomes" id="UP000276133">
    <property type="component" value="Unassembled WGS sequence"/>
</dbReference>
<name>A0A3M7R1Z1_BRAPC</name>
<evidence type="ECO:0000256" key="4">
    <source>
        <dbReference type="PROSITE-ProRule" id="PRU00175"/>
    </source>
</evidence>